<sequence>MTTTPLIDPISDLGNGYGSLNAFAAVKGPGGARAFIEFLGAVFDGRETPEAHAVDTDGLLIHAEVRIGDSCLMIVDSKPDWVFTPALLQVNVSDCDEILRRAAARGSRVITATTPFYGASSLARFVDPWSNVWWLFGPAIENAPEPAWDPDEATEESEIHATICRAMRELSVPADSTGVAREA</sequence>
<keyword evidence="2" id="KW-1185">Reference proteome</keyword>
<proteinExistence type="predicted"/>
<organism evidence="1 2">
    <name type="scientific">Nocardia jinanensis</name>
    <dbReference type="NCBI Taxonomy" id="382504"/>
    <lineage>
        <taxon>Bacteria</taxon>
        <taxon>Bacillati</taxon>
        <taxon>Actinomycetota</taxon>
        <taxon>Actinomycetes</taxon>
        <taxon>Mycobacteriales</taxon>
        <taxon>Nocardiaceae</taxon>
        <taxon>Nocardia</taxon>
    </lineage>
</organism>
<dbReference type="EMBL" id="BMMH01000020">
    <property type="protein sequence ID" value="GGL37677.1"/>
    <property type="molecule type" value="Genomic_DNA"/>
</dbReference>
<comment type="caution">
    <text evidence="1">The sequence shown here is derived from an EMBL/GenBank/DDBJ whole genome shotgun (WGS) entry which is preliminary data.</text>
</comment>
<evidence type="ECO:0000313" key="2">
    <source>
        <dbReference type="Proteomes" id="UP000638263"/>
    </source>
</evidence>
<evidence type="ECO:0008006" key="3">
    <source>
        <dbReference type="Google" id="ProtNLM"/>
    </source>
</evidence>
<dbReference type="InterPro" id="IPR029068">
    <property type="entry name" value="Glyas_Bleomycin-R_OHBP_Dase"/>
</dbReference>
<dbReference type="SUPFAM" id="SSF54593">
    <property type="entry name" value="Glyoxalase/Bleomycin resistance protein/Dihydroxybiphenyl dioxygenase"/>
    <property type="match status" value="1"/>
</dbReference>
<dbReference type="Proteomes" id="UP000638263">
    <property type="component" value="Unassembled WGS sequence"/>
</dbReference>
<dbReference type="Gene3D" id="3.10.180.10">
    <property type="entry name" value="2,3-Dihydroxybiphenyl 1,2-Dioxygenase, domain 1"/>
    <property type="match status" value="1"/>
</dbReference>
<dbReference type="RefSeq" id="WP_229719115.1">
    <property type="nucleotide sequence ID" value="NZ_BMMH01000020.1"/>
</dbReference>
<reference evidence="1" key="1">
    <citation type="journal article" date="2014" name="Int. J. Syst. Evol. Microbiol.">
        <title>Complete genome sequence of Corynebacterium casei LMG S-19264T (=DSM 44701T), isolated from a smear-ripened cheese.</title>
        <authorList>
            <consortium name="US DOE Joint Genome Institute (JGI-PGF)"/>
            <person name="Walter F."/>
            <person name="Albersmeier A."/>
            <person name="Kalinowski J."/>
            <person name="Ruckert C."/>
        </authorList>
    </citation>
    <scope>NUCLEOTIDE SEQUENCE</scope>
    <source>
        <strain evidence="1">CGMCC 4.3508</strain>
    </source>
</reference>
<accession>A0A917RVU0</accession>
<protein>
    <recommendedName>
        <fullName evidence="3">VOC family protein</fullName>
    </recommendedName>
</protein>
<gene>
    <name evidence="1" type="ORF">GCM10011588_60460</name>
</gene>
<reference evidence="1" key="2">
    <citation type="submission" date="2020-09" db="EMBL/GenBank/DDBJ databases">
        <authorList>
            <person name="Sun Q."/>
            <person name="Zhou Y."/>
        </authorList>
    </citation>
    <scope>NUCLEOTIDE SEQUENCE</scope>
    <source>
        <strain evidence="1">CGMCC 4.3508</strain>
    </source>
</reference>
<name>A0A917RVU0_9NOCA</name>
<dbReference type="AlphaFoldDB" id="A0A917RVU0"/>
<evidence type="ECO:0000313" key="1">
    <source>
        <dbReference type="EMBL" id="GGL37677.1"/>
    </source>
</evidence>